<dbReference type="GO" id="GO:0015031">
    <property type="term" value="P:protein transport"/>
    <property type="evidence" value="ECO:0007669"/>
    <property type="project" value="UniProtKB-KW"/>
</dbReference>
<dbReference type="GO" id="GO:0005874">
    <property type="term" value="C:microtubule"/>
    <property type="evidence" value="ECO:0007669"/>
    <property type="project" value="UniProtKB-KW"/>
</dbReference>
<keyword evidence="10" id="KW-0206">Cytoskeleton</keyword>
<dbReference type="PANTHER" id="PTHR18947">
    <property type="entry name" value="HOOK PROTEINS"/>
    <property type="match status" value="1"/>
</dbReference>
<proteinExistence type="inferred from homology"/>
<reference evidence="16" key="3">
    <citation type="submission" date="2025-09" db="UniProtKB">
        <authorList>
            <consortium name="Ensembl"/>
        </authorList>
    </citation>
    <scope>IDENTIFICATION</scope>
</reference>
<dbReference type="Proteomes" id="UP000265120">
    <property type="component" value="Chromosome 14"/>
</dbReference>
<evidence type="ECO:0000259" key="15">
    <source>
        <dbReference type="PROSITE" id="PS50021"/>
    </source>
</evidence>
<evidence type="ECO:0000256" key="12">
    <source>
        <dbReference type="ARBA" id="ARBA00069408"/>
    </source>
</evidence>
<evidence type="ECO:0000256" key="1">
    <source>
        <dbReference type="ARBA" id="ARBA00004245"/>
    </source>
</evidence>
<dbReference type="Pfam" id="PF19047">
    <property type="entry name" value="HOOK_N"/>
    <property type="match status" value="1"/>
</dbReference>
<dbReference type="GeneTree" id="ENSGT00940000158075"/>
<evidence type="ECO:0000256" key="10">
    <source>
        <dbReference type="ARBA" id="ARBA00023212"/>
    </source>
</evidence>
<dbReference type="PANTHER" id="PTHR18947:SF38">
    <property type="entry name" value="PROTEIN HOOK HOMOLOG 3"/>
    <property type="match status" value="1"/>
</dbReference>
<evidence type="ECO:0000256" key="11">
    <source>
        <dbReference type="ARBA" id="ARBA00059999"/>
    </source>
</evidence>
<keyword evidence="9 13" id="KW-0175">Coiled coil</keyword>
<keyword evidence="5" id="KW-0963">Cytoplasm</keyword>
<dbReference type="PROSITE" id="PS50021">
    <property type="entry name" value="CH"/>
    <property type="match status" value="1"/>
</dbReference>
<feature type="compositionally biased region" description="Polar residues" evidence="14">
    <location>
        <begin position="686"/>
        <end position="705"/>
    </location>
</feature>
<dbReference type="GO" id="GO:0005813">
    <property type="term" value="C:centrosome"/>
    <property type="evidence" value="ECO:0007669"/>
    <property type="project" value="TreeGrafter"/>
</dbReference>
<organism evidence="16 17">
    <name type="scientific">Cynoglossus semilaevis</name>
    <name type="common">Tongue sole</name>
    <dbReference type="NCBI Taxonomy" id="244447"/>
    <lineage>
        <taxon>Eukaryota</taxon>
        <taxon>Metazoa</taxon>
        <taxon>Chordata</taxon>
        <taxon>Craniata</taxon>
        <taxon>Vertebrata</taxon>
        <taxon>Euteleostomi</taxon>
        <taxon>Actinopterygii</taxon>
        <taxon>Neopterygii</taxon>
        <taxon>Teleostei</taxon>
        <taxon>Neoteleostei</taxon>
        <taxon>Acanthomorphata</taxon>
        <taxon>Carangaria</taxon>
        <taxon>Pleuronectiformes</taxon>
        <taxon>Pleuronectoidei</taxon>
        <taxon>Cynoglossidae</taxon>
        <taxon>Cynoglossinae</taxon>
        <taxon>Cynoglossus</taxon>
    </lineage>
</organism>
<dbReference type="OrthoDB" id="49395at2759"/>
<dbReference type="CTD" id="84376"/>
<reference evidence="16" key="2">
    <citation type="submission" date="2025-08" db="UniProtKB">
        <authorList>
            <consortium name="Ensembl"/>
        </authorList>
    </citation>
    <scope>IDENTIFICATION</scope>
</reference>
<comment type="subcellular location">
    <subcellularLocation>
        <location evidence="1">Cytoplasm</location>
        <location evidence="1">Cytoskeleton</location>
    </subcellularLocation>
    <subcellularLocation>
        <location evidence="2">Golgi apparatus</location>
    </subcellularLocation>
</comment>
<dbReference type="Gene3D" id="1.10.418.10">
    <property type="entry name" value="Calponin-like domain"/>
    <property type="match status" value="1"/>
</dbReference>
<evidence type="ECO:0000256" key="5">
    <source>
        <dbReference type="ARBA" id="ARBA00022490"/>
    </source>
</evidence>
<keyword evidence="17" id="KW-1185">Reference proteome</keyword>
<evidence type="ECO:0000313" key="17">
    <source>
        <dbReference type="Proteomes" id="UP000265120"/>
    </source>
</evidence>
<feature type="region of interest" description="Disordered" evidence="14">
    <location>
        <begin position="523"/>
        <end position="543"/>
    </location>
</feature>
<keyword evidence="4" id="KW-0813">Transport</keyword>
<evidence type="ECO:0000256" key="3">
    <source>
        <dbReference type="ARBA" id="ARBA00006946"/>
    </source>
</evidence>
<dbReference type="InterPro" id="IPR036872">
    <property type="entry name" value="CH_dom_sf"/>
</dbReference>
<evidence type="ECO:0000256" key="4">
    <source>
        <dbReference type="ARBA" id="ARBA00022448"/>
    </source>
</evidence>
<dbReference type="InterPro" id="IPR008636">
    <property type="entry name" value="Hook_C"/>
</dbReference>
<evidence type="ECO:0000256" key="6">
    <source>
        <dbReference type="ARBA" id="ARBA00022701"/>
    </source>
</evidence>
<feature type="coiled-coil region" evidence="13">
    <location>
        <begin position="171"/>
        <end position="309"/>
    </location>
</feature>
<dbReference type="GO" id="GO:0031122">
    <property type="term" value="P:cytoplasmic microtubule organization"/>
    <property type="evidence" value="ECO:0007669"/>
    <property type="project" value="InterPro"/>
</dbReference>
<comment type="similarity">
    <text evidence="3">Belongs to the hook family.</text>
</comment>
<dbReference type="KEGG" id="csem:103389414"/>
<evidence type="ECO:0000256" key="7">
    <source>
        <dbReference type="ARBA" id="ARBA00022927"/>
    </source>
</evidence>
<dbReference type="GeneID" id="103389414"/>
<feature type="region of interest" description="Disordered" evidence="14">
    <location>
        <begin position="680"/>
        <end position="721"/>
    </location>
</feature>
<dbReference type="RefSeq" id="XP_008323027.1">
    <property type="nucleotide sequence ID" value="XM_008324805.3"/>
</dbReference>
<dbReference type="InterPro" id="IPR001715">
    <property type="entry name" value="CH_dom"/>
</dbReference>
<dbReference type="Pfam" id="PF05622">
    <property type="entry name" value="HOOK"/>
    <property type="match status" value="1"/>
</dbReference>
<keyword evidence="7" id="KW-0653">Protein transport</keyword>
<sequence length="721" mass="83378">MSTSETLDRMELCESLLTWIQTFGVEAPCKTVDDLTSGIVMAQVLQKIDIVYFSDTWISRIKPEVGDNWRLKISNLKKILKGILDYNQEILGQHINDFTLPDVNLIGEHSDAAELGRMLQLILGCAVNCEQKQEYIQTIMMMEESGQHVVMTAIQELMSKETPVTGGNDSYVDLDRQLKKTVEELNDALSNKEEIAQRCRELDMQVAALQEEKSSLLAENQVLMERLNQSDSIEDINSPAGRRHLQLQAQLEQLQEETFRLEAAKDDYRIRCEELEKELIDVKSQNEELTSLADEAQSLKDEMDVLRHSSDKVSKLEGTVEHYKKKLEDMGLLRRQNKLMEEKNTVLMQTNVSLEEELRKANATKGQLETYKRQVVELQNRLSEESKKADKMEFEYKRMKEKVDSLQKEKDRMRTERDSLKETIEELHCVQAQEGQLTSSLFPLVSNNGSDSLAAEITTPEMREHLIRLQHENKMLKLAQEGSDNEKIALLQSLLEDANRRKNELETENRLINQRLMEEQSQIEELQKSLQEQGSKADDNSSLKKKYEEHIEKVRELNNELLKKNTLLDEMEPKYNTSIQRVEELEDALKKKDDDMKQMEERYKKYLEKAKSVIRTLDPKQNQGSGPEVQALKNQLQEKERMLHTLEKEMDKTKTQRDYEEKLIVSAWYNMGMTMQKKAAEERLANTGSGQSFLARQRQATSTRRSYPGHVQPATASNVHA</sequence>
<evidence type="ECO:0000313" key="16">
    <source>
        <dbReference type="Ensembl" id="ENSCSEP00000006084.1"/>
    </source>
</evidence>
<reference evidence="16 17" key="1">
    <citation type="journal article" date="2014" name="Nat. Genet.">
        <title>Whole-genome sequence of a flatfish provides insights into ZW sex chromosome evolution and adaptation to a benthic lifestyle.</title>
        <authorList>
            <person name="Chen S."/>
            <person name="Zhang G."/>
            <person name="Shao C."/>
            <person name="Huang Q."/>
            <person name="Liu G."/>
            <person name="Zhang P."/>
            <person name="Song W."/>
            <person name="An N."/>
            <person name="Chalopin D."/>
            <person name="Volff J.N."/>
            <person name="Hong Y."/>
            <person name="Li Q."/>
            <person name="Sha Z."/>
            <person name="Zhou H."/>
            <person name="Xie M."/>
            <person name="Yu Q."/>
            <person name="Liu Y."/>
            <person name="Xiang H."/>
            <person name="Wang N."/>
            <person name="Wu K."/>
            <person name="Yang C."/>
            <person name="Zhou Q."/>
            <person name="Liao X."/>
            <person name="Yang L."/>
            <person name="Hu Q."/>
            <person name="Zhang J."/>
            <person name="Meng L."/>
            <person name="Jin L."/>
            <person name="Tian Y."/>
            <person name="Lian J."/>
            <person name="Yang J."/>
            <person name="Miao G."/>
            <person name="Liu S."/>
            <person name="Liang Z."/>
            <person name="Yan F."/>
            <person name="Li Y."/>
            <person name="Sun B."/>
            <person name="Zhang H."/>
            <person name="Zhang J."/>
            <person name="Zhu Y."/>
            <person name="Du M."/>
            <person name="Zhao Y."/>
            <person name="Schartl M."/>
            <person name="Tang Q."/>
            <person name="Wang J."/>
        </authorList>
    </citation>
    <scope>NUCLEOTIDE SEQUENCE</scope>
</reference>
<protein>
    <recommendedName>
        <fullName evidence="12">Protein Hook homolog 3</fullName>
    </recommendedName>
</protein>
<evidence type="ECO:0000256" key="2">
    <source>
        <dbReference type="ARBA" id="ARBA00004555"/>
    </source>
</evidence>
<dbReference type="GO" id="GO:0051959">
    <property type="term" value="F:dynein light intermediate chain binding"/>
    <property type="evidence" value="ECO:0007669"/>
    <property type="project" value="TreeGrafter"/>
</dbReference>
<evidence type="ECO:0000256" key="8">
    <source>
        <dbReference type="ARBA" id="ARBA00023034"/>
    </source>
</evidence>
<feature type="coiled-coil region" evidence="13">
    <location>
        <begin position="337"/>
        <end position="430"/>
    </location>
</feature>
<keyword evidence="8" id="KW-0333">Golgi apparatus</keyword>
<feature type="compositionally biased region" description="Polar residues" evidence="14">
    <location>
        <begin position="523"/>
        <end position="534"/>
    </location>
</feature>
<evidence type="ECO:0000256" key="13">
    <source>
        <dbReference type="SAM" id="Coils"/>
    </source>
</evidence>
<name>A0A3P8UW84_CYNSE</name>
<keyword evidence="6" id="KW-0493">Microtubule</keyword>
<evidence type="ECO:0000256" key="14">
    <source>
        <dbReference type="SAM" id="MobiDB-lite"/>
    </source>
</evidence>
<dbReference type="GO" id="GO:0030705">
    <property type="term" value="P:cytoskeleton-dependent intracellular transport"/>
    <property type="evidence" value="ECO:0007669"/>
    <property type="project" value="InterPro"/>
</dbReference>
<dbReference type="FunFam" id="1.10.418.10:FF:000215">
    <property type="entry name" value="Protein Hook homolog 3"/>
    <property type="match status" value="1"/>
</dbReference>
<dbReference type="InterPro" id="IPR043936">
    <property type="entry name" value="HOOK_N"/>
</dbReference>
<dbReference type="AlphaFoldDB" id="A0A3P8UW84"/>
<dbReference type="GO" id="GO:0005794">
    <property type="term" value="C:Golgi apparatus"/>
    <property type="evidence" value="ECO:0007669"/>
    <property type="project" value="UniProtKB-SubCell"/>
</dbReference>
<comment type="function">
    <text evidence="11">Acts as an adapter protein linking the dynein motor complex to various cargos and converts dynein from a non-processive to a highly processive motor in the presence of dynactin. Facilitates the interaction between dynein and dynactin and activates dynein processivity (the ability to move along a microtubule for a long distance without falling off the track). Predominantly recruits 2 dyneins, which increases both the force and speed of the microtubule motor. Component of the FTS/Hook/FHIP complex (FHF complex). The FHF complex may function to promote vesicle trafficking and/or fusion via the homotypic vesicular protein sorting complex (the HOPS complex). May regulate clearance of endocytosed receptors such as MSR1. Participates in defining the architecture and localization of the Golgi complex. FHF complex promotes the distribution of AP-4 complex to the perinuclear area of the cell.</text>
</comment>
<evidence type="ECO:0000256" key="9">
    <source>
        <dbReference type="ARBA" id="ARBA00023054"/>
    </source>
</evidence>
<dbReference type="GO" id="GO:0008017">
    <property type="term" value="F:microtubule binding"/>
    <property type="evidence" value="ECO:0007669"/>
    <property type="project" value="InterPro"/>
</dbReference>
<feature type="domain" description="Calponin-homology (CH)" evidence="15">
    <location>
        <begin position="10"/>
        <end position="126"/>
    </location>
</feature>
<accession>A0A3P8UW84</accession>
<dbReference type="Ensembl" id="ENSCSET00000006149.1">
    <property type="protein sequence ID" value="ENSCSEP00000006084.1"/>
    <property type="gene ID" value="ENSCSEG00000003922.1"/>
</dbReference>
<dbReference type="SUPFAM" id="SSF116907">
    <property type="entry name" value="Hook domain"/>
    <property type="match status" value="1"/>
</dbReference>